<dbReference type="InterPro" id="IPR001437">
    <property type="entry name" value="Tscrpt_elong_fac_GreA/B_C"/>
</dbReference>
<organism evidence="3 4">
    <name type="scientific">candidate division WS6 bacterium RIFOXYC1_FULL_33_10</name>
    <dbReference type="NCBI Taxonomy" id="1802606"/>
    <lineage>
        <taxon>Bacteria</taxon>
        <taxon>Candidatus Dojkabacteria</taxon>
    </lineage>
</organism>
<dbReference type="GO" id="GO:0006354">
    <property type="term" value="P:DNA-templated transcription elongation"/>
    <property type="evidence" value="ECO:0007669"/>
    <property type="project" value="TreeGrafter"/>
</dbReference>
<dbReference type="GO" id="GO:0070063">
    <property type="term" value="F:RNA polymerase binding"/>
    <property type="evidence" value="ECO:0007669"/>
    <property type="project" value="InterPro"/>
</dbReference>
<dbReference type="Gene3D" id="1.10.287.180">
    <property type="entry name" value="Transcription elongation factor, GreA/GreB, N-terminal domain"/>
    <property type="match status" value="1"/>
</dbReference>
<comment type="caution">
    <text evidence="3">The sequence shown here is derived from an EMBL/GenBank/DDBJ whole genome shotgun (WGS) entry which is preliminary data.</text>
</comment>
<dbReference type="SUPFAM" id="SSF54534">
    <property type="entry name" value="FKBP-like"/>
    <property type="match status" value="1"/>
</dbReference>
<dbReference type="Pfam" id="PF01272">
    <property type="entry name" value="GreA_GreB"/>
    <property type="match status" value="1"/>
</dbReference>
<dbReference type="InterPro" id="IPR023459">
    <property type="entry name" value="Tscrpt_elong_fac_GreA/B_fam"/>
</dbReference>
<dbReference type="AlphaFoldDB" id="A0A1F4URJ8"/>
<dbReference type="Proteomes" id="UP000178631">
    <property type="component" value="Unassembled WGS sequence"/>
</dbReference>
<dbReference type="InterPro" id="IPR036805">
    <property type="entry name" value="Tscrpt_elong_fac_GreA/B_N_sf"/>
</dbReference>
<dbReference type="Gene3D" id="3.10.50.30">
    <property type="entry name" value="Transcription elongation factor, GreA/GreB, C-terminal domain"/>
    <property type="match status" value="1"/>
</dbReference>
<dbReference type="EMBL" id="MEUP01000005">
    <property type="protein sequence ID" value="OGC47430.1"/>
    <property type="molecule type" value="Genomic_DNA"/>
</dbReference>
<gene>
    <name evidence="3" type="ORF">A3J98_01220</name>
</gene>
<proteinExistence type="predicted"/>
<evidence type="ECO:0000259" key="2">
    <source>
        <dbReference type="Pfam" id="PF01272"/>
    </source>
</evidence>
<sequence length="177" mass="20405">MFRYSKYFKIKHNYISLFPIPMKTEKYQITIEKKKELINELKELQEKDLIEATNRLEESRENDSDEDDAMLGVIALEKQSIEKKIKEVSDILDNCELIKDKNYCVPDKIEIGSNIKLKEGIKILDIKLVSSIEADPTKSYISDKSPLGRKLLKAKMGETVSLKVRGNTISYKVLDVC</sequence>
<dbReference type="InterPro" id="IPR036953">
    <property type="entry name" value="GreA/GreB_C_sf"/>
</dbReference>
<dbReference type="PANTHER" id="PTHR30437">
    <property type="entry name" value="TRANSCRIPTION ELONGATION FACTOR GREA"/>
    <property type="match status" value="1"/>
</dbReference>
<dbReference type="PANTHER" id="PTHR30437:SF4">
    <property type="entry name" value="TRANSCRIPTION ELONGATION FACTOR GREA"/>
    <property type="match status" value="1"/>
</dbReference>
<accession>A0A1F4URJ8</accession>
<protein>
    <recommendedName>
        <fullName evidence="2">Transcription elongation factor GreA/GreB C-terminal domain-containing protein</fullName>
    </recommendedName>
</protein>
<dbReference type="GO" id="GO:0003677">
    <property type="term" value="F:DNA binding"/>
    <property type="evidence" value="ECO:0007669"/>
    <property type="project" value="InterPro"/>
</dbReference>
<dbReference type="GO" id="GO:0032784">
    <property type="term" value="P:regulation of DNA-templated transcription elongation"/>
    <property type="evidence" value="ECO:0007669"/>
    <property type="project" value="InterPro"/>
</dbReference>
<evidence type="ECO:0000313" key="4">
    <source>
        <dbReference type="Proteomes" id="UP000178631"/>
    </source>
</evidence>
<dbReference type="PIRSF" id="PIRSF006092">
    <property type="entry name" value="GreA_GreB"/>
    <property type="match status" value="1"/>
</dbReference>
<evidence type="ECO:0000313" key="3">
    <source>
        <dbReference type="EMBL" id="OGC47430.1"/>
    </source>
</evidence>
<evidence type="ECO:0000256" key="1">
    <source>
        <dbReference type="SAM" id="Coils"/>
    </source>
</evidence>
<keyword evidence="1" id="KW-0175">Coiled coil</keyword>
<reference evidence="3 4" key="1">
    <citation type="journal article" date="2016" name="Nat. Commun.">
        <title>Thousands of microbial genomes shed light on interconnected biogeochemical processes in an aquifer system.</title>
        <authorList>
            <person name="Anantharaman K."/>
            <person name="Brown C.T."/>
            <person name="Hug L.A."/>
            <person name="Sharon I."/>
            <person name="Castelle C.J."/>
            <person name="Probst A.J."/>
            <person name="Thomas B.C."/>
            <person name="Singh A."/>
            <person name="Wilkins M.J."/>
            <person name="Karaoz U."/>
            <person name="Brodie E.L."/>
            <person name="Williams K.H."/>
            <person name="Hubbard S.S."/>
            <person name="Banfield J.F."/>
        </authorList>
    </citation>
    <scope>NUCLEOTIDE SEQUENCE [LARGE SCALE GENOMIC DNA]</scope>
</reference>
<name>A0A1F4URJ8_9BACT</name>
<feature type="coiled-coil region" evidence="1">
    <location>
        <begin position="24"/>
        <end position="62"/>
    </location>
</feature>
<feature type="domain" description="Transcription elongation factor GreA/GreB C-terminal" evidence="2">
    <location>
        <begin position="107"/>
        <end position="176"/>
    </location>
</feature>